<keyword evidence="2" id="KW-1134">Transmembrane beta strand</keyword>
<dbReference type="InterPro" id="IPR003423">
    <property type="entry name" value="OMP_efflux"/>
</dbReference>
<dbReference type="AlphaFoldDB" id="A0A9X2D037"/>
<dbReference type="PANTHER" id="PTHR30203:SF33">
    <property type="entry name" value="BLR4455 PROTEIN"/>
    <property type="match status" value="1"/>
</dbReference>
<reference evidence="4" key="1">
    <citation type="submission" date="2021-11" db="EMBL/GenBank/DDBJ databases">
        <title>Legionella maioricencis sp. nov., a new species isolated from hot water samples in Mallorca.</title>
        <authorList>
            <person name="Crespi S."/>
            <person name="Drasar V."/>
            <person name="Salva-Serra F."/>
            <person name="Jaen-Luchoro D."/>
            <person name="Pineiro-Iglesias B."/>
            <person name="Aliaga F."/>
            <person name="Fernandez-Juarez V."/>
            <person name="Coll G."/>
            <person name="Moore E.R.B."/>
            <person name="Bennasar-Figueras A."/>
        </authorList>
    </citation>
    <scope>NUCLEOTIDE SEQUENCE</scope>
    <source>
        <strain evidence="4">HCPI-6</strain>
    </source>
</reference>
<dbReference type="Gene3D" id="2.20.200.10">
    <property type="entry name" value="Outer membrane efflux proteins (OEP)"/>
    <property type="match status" value="1"/>
</dbReference>
<comment type="caution">
    <text evidence="4">The sequence shown here is derived from an EMBL/GenBank/DDBJ whole genome shotgun (WGS) entry which is preliminary data.</text>
</comment>
<name>A0A9X2D037_9GAMM</name>
<keyword evidence="2" id="KW-0812">Transmembrane</keyword>
<dbReference type="Pfam" id="PF02321">
    <property type="entry name" value="OEP"/>
    <property type="match status" value="2"/>
</dbReference>
<dbReference type="EMBL" id="JAJKBJ010000006">
    <property type="protein sequence ID" value="MCL9683897.1"/>
    <property type="molecule type" value="Genomic_DNA"/>
</dbReference>
<keyword evidence="5" id="KW-1185">Reference proteome</keyword>
<dbReference type="PANTHER" id="PTHR30203">
    <property type="entry name" value="OUTER MEMBRANE CATION EFFLUX PROTEIN"/>
    <property type="match status" value="1"/>
</dbReference>
<dbReference type="InterPro" id="IPR010131">
    <property type="entry name" value="MdtP/NodT-like"/>
</dbReference>
<comment type="similarity">
    <text evidence="1 2">Belongs to the outer membrane factor (OMF) (TC 1.B.17) family.</text>
</comment>
<organism evidence="4 5">
    <name type="scientific">Legionella maioricensis</name>
    <dbReference type="NCBI Taxonomy" id="2896528"/>
    <lineage>
        <taxon>Bacteria</taxon>
        <taxon>Pseudomonadati</taxon>
        <taxon>Pseudomonadota</taxon>
        <taxon>Gammaproteobacteria</taxon>
        <taxon>Legionellales</taxon>
        <taxon>Legionellaceae</taxon>
        <taxon>Legionella</taxon>
    </lineage>
</organism>
<dbReference type="GO" id="GO:0009279">
    <property type="term" value="C:cell outer membrane"/>
    <property type="evidence" value="ECO:0007669"/>
    <property type="project" value="UniProtKB-SubCell"/>
</dbReference>
<evidence type="ECO:0000313" key="4">
    <source>
        <dbReference type="EMBL" id="MCL9683897.1"/>
    </source>
</evidence>
<dbReference type="NCBIfam" id="TIGR01845">
    <property type="entry name" value="outer_NodT"/>
    <property type="match status" value="1"/>
</dbReference>
<evidence type="ECO:0000256" key="1">
    <source>
        <dbReference type="ARBA" id="ARBA00007613"/>
    </source>
</evidence>
<dbReference type="RefSeq" id="WP_250420948.1">
    <property type="nucleotide sequence ID" value="NZ_JAJKBJ010000006.1"/>
</dbReference>
<protein>
    <submittedName>
        <fullName evidence="4">Efflux transporter outer membrane subunit</fullName>
    </submittedName>
</protein>
<proteinExistence type="inferred from homology"/>
<feature type="coiled-coil region" evidence="3">
    <location>
        <begin position="220"/>
        <end position="247"/>
    </location>
</feature>
<gene>
    <name evidence="4" type="ORF">LOX96_07315</name>
</gene>
<accession>A0A9X2D037</accession>
<dbReference type="Proteomes" id="UP001139721">
    <property type="component" value="Unassembled WGS sequence"/>
</dbReference>
<evidence type="ECO:0000256" key="3">
    <source>
        <dbReference type="SAM" id="Coils"/>
    </source>
</evidence>
<keyword evidence="2" id="KW-0472">Membrane</keyword>
<keyword evidence="2" id="KW-0449">Lipoprotein</keyword>
<dbReference type="SUPFAM" id="SSF56954">
    <property type="entry name" value="Outer membrane efflux proteins (OEP)"/>
    <property type="match status" value="1"/>
</dbReference>
<keyword evidence="2" id="KW-0564">Palmitate</keyword>
<dbReference type="GO" id="GO:0015562">
    <property type="term" value="F:efflux transmembrane transporter activity"/>
    <property type="evidence" value="ECO:0007669"/>
    <property type="project" value="InterPro"/>
</dbReference>
<evidence type="ECO:0000256" key="2">
    <source>
        <dbReference type="RuleBase" id="RU362097"/>
    </source>
</evidence>
<keyword evidence="3" id="KW-0175">Coiled coil</keyword>
<dbReference type="PROSITE" id="PS51257">
    <property type="entry name" value="PROKAR_LIPOPROTEIN"/>
    <property type="match status" value="1"/>
</dbReference>
<evidence type="ECO:0000313" key="5">
    <source>
        <dbReference type="Proteomes" id="UP001139721"/>
    </source>
</evidence>
<sequence>MRKVTAIGILTCVLTSCNLAPTYHQPFIPIPDHFKETGKWVAVKAIPPQGTPGPWWQIFNDPILNELEENVVPANQDLKAAFARYQEASALVQVARAGFFPTIQGLANADRQKTSVTVANPSSTPIFNNYLIGADLSYEVDVWGRIRNEVAQNQNLAKASEADLAAATLSLHATLASDYFALRGADESQRILDETVAAYQKALYLTQQRHKGGAAPIADVDEAETQLENAKTLAADMRLQRAQLEHAIAVLIGRFPADFNLPPAKLPKHFITIAPDLPSTLLERRPDITAAELRVEAANANIGIARAAFFPVFNLSSIIGFQSKTLSNLLSKPSLFWSIGPVSALTLIQPVAAMTLFDGGRLLGLLRQANASYFETVAIYRQTILTAFKEVEDYLVAIRQLDQENHSQTAAVLFAKRALIQSQHRYTGGIITFLEVVVVENAALQTELSAVNIRTRRHIATVQLIKALGGGWFMTPGIKTKFHQ</sequence>
<comment type="subcellular location">
    <subcellularLocation>
        <location evidence="2">Cell outer membrane</location>
        <topology evidence="2">Lipid-anchor</topology>
    </subcellularLocation>
</comment>
<dbReference type="Gene3D" id="1.20.1600.10">
    <property type="entry name" value="Outer membrane efflux proteins (OEP)"/>
    <property type="match status" value="1"/>
</dbReference>